<dbReference type="InterPro" id="IPR029063">
    <property type="entry name" value="SAM-dependent_MTases_sf"/>
</dbReference>
<comment type="catalytic activity">
    <reaction evidence="6">
        <text>a 5'-end (N(7)-methyl 5'-triphosphoguanosine)-ribonucleoside in snRNA + S-adenosyl-L-methionine = a 5'-end (N(2),N(7)-dimethyl 5'-triphosphoguanosine)-ribonucleoside in snRNA + S-adenosyl-L-homocysteine + H(+)</text>
        <dbReference type="Rhea" id="RHEA:78471"/>
        <dbReference type="Rhea" id="RHEA-COMP:19085"/>
        <dbReference type="Rhea" id="RHEA-COMP:19087"/>
        <dbReference type="ChEBI" id="CHEBI:15378"/>
        <dbReference type="ChEBI" id="CHEBI:57856"/>
        <dbReference type="ChEBI" id="CHEBI:59789"/>
        <dbReference type="ChEBI" id="CHEBI:156461"/>
        <dbReference type="ChEBI" id="CHEBI:172880"/>
    </reaction>
    <physiologicalReaction direction="left-to-right" evidence="6">
        <dbReference type="Rhea" id="RHEA:78472"/>
    </physiologicalReaction>
</comment>
<name>A0A498J960_MALDO</name>
<evidence type="ECO:0000313" key="9">
    <source>
        <dbReference type="Proteomes" id="UP000290289"/>
    </source>
</evidence>
<keyword evidence="9" id="KW-1185">Reference proteome</keyword>
<gene>
    <name evidence="8" type="ORF">DVH24_020709</name>
</gene>
<comment type="catalytic activity">
    <reaction evidence="5">
        <text>a 5'-end (N(2),N(7)-dimethyl 5'-triphosphoguanosine)-ribonucleoside in snRNA + S-adenosyl-L-methionine = a 5'-end (N(2),N(2),N(7)-trimethyl 5'-triphosphoguanosine)-ribonucleoside in snRNA + S-adenosyl-L-homocysteine + H(+)</text>
        <dbReference type="Rhea" id="RHEA:78479"/>
        <dbReference type="Rhea" id="RHEA-COMP:19087"/>
        <dbReference type="Rhea" id="RHEA-COMP:19089"/>
        <dbReference type="ChEBI" id="CHEBI:15378"/>
        <dbReference type="ChEBI" id="CHEBI:57856"/>
        <dbReference type="ChEBI" id="CHEBI:59789"/>
        <dbReference type="ChEBI" id="CHEBI:167623"/>
        <dbReference type="ChEBI" id="CHEBI:172880"/>
    </reaction>
    <physiologicalReaction direction="left-to-right" evidence="5">
        <dbReference type="Rhea" id="RHEA:78480"/>
    </physiologicalReaction>
</comment>
<dbReference type="PANTHER" id="PTHR14741">
    <property type="entry name" value="S-ADENOSYLMETHIONINE-DEPENDENT METHYLTRANSFERASE RELATED"/>
    <property type="match status" value="1"/>
</dbReference>
<evidence type="ECO:0000256" key="6">
    <source>
        <dbReference type="ARBA" id="ARBA00049075"/>
    </source>
</evidence>
<evidence type="ECO:0000313" key="8">
    <source>
        <dbReference type="EMBL" id="RXH91686.1"/>
    </source>
</evidence>
<comment type="similarity">
    <text evidence="2">Belongs to the methyltransferase superfamily. Trimethylguanosine synthase family.</text>
</comment>
<dbReference type="GO" id="GO:0005634">
    <property type="term" value="C:nucleus"/>
    <property type="evidence" value="ECO:0007669"/>
    <property type="project" value="TreeGrafter"/>
</dbReference>
<comment type="catalytic activity">
    <reaction evidence="4">
        <text>a 5'-end (N(7)-methyl 5'-triphosphoguanosine)-ribonucleoside in snoRNA + S-adenosyl-L-methionine = a 5'-end (N(2),N(7)-dimethyl 5'-triphosphoguanosine)-ribonucleoside in snoRNA + S-adenosyl-L-homocysteine + H(+)</text>
        <dbReference type="Rhea" id="RHEA:78475"/>
        <dbReference type="Rhea" id="RHEA-COMP:19086"/>
        <dbReference type="Rhea" id="RHEA-COMP:19088"/>
        <dbReference type="ChEBI" id="CHEBI:15378"/>
        <dbReference type="ChEBI" id="CHEBI:57856"/>
        <dbReference type="ChEBI" id="CHEBI:59789"/>
        <dbReference type="ChEBI" id="CHEBI:156461"/>
        <dbReference type="ChEBI" id="CHEBI:172880"/>
    </reaction>
    <physiologicalReaction direction="left-to-right" evidence="4">
        <dbReference type="Rhea" id="RHEA:78476"/>
    </physiologicalReaction>
</comment>
<evidence type="ECO:0000256" key="5">
    <source>
        <dbReference type="ARBA" id="ARBA00048763"/>
    </source>
</evidence>
<sequence length="190" mass="21176">MLALIQRCGASKIDSFQESINEDVSQGEIELTVDTSMSDTALSAVTVSRCLEHSHEINQNNNTCNDGNTSCFLFLCFSSPTLLSLDGAHSFGNKTKQLICDNVCNSVGYHISFSSFRDQCNSVMYLCSYFLINTAKEVATRIIMFLPRNVDINQLAEIALSRSQPWSLEKNFLNGKLKGITVYFSETARR</sequence>
<evidence type="ECO:0000256" key="2">
    <source>
        <dbReference type="ARBA" id="ARBA00025783"/>
    </source>
</evidence>
<dbReference type="AlphaFoldDB" id="A0A498J960"/>
<evidence type="ECO:0000256" key="3">
    <source>
        <dbReference type="ARBA" id="ARBA00047418"/>
    </source>
</evidence>
<dbReference type="Pfam" id="PF09445">
    <property type="entry name" value="Methyltransf_15"/>
    <property type="match status" value="1"/>
</dbReference>
<dbReference type="InterPro" id="IPR019012">
    <property type="entry name" value="RNA_cap_Gua-N2-MeTrfase"/>
</dbReference>
<proteinExistence type="inferred from homology"/>
<comment type="caution">
    <text evidence="8">The sequence shown here is derived from an EMBL/GenBank/DDBJ whole genome shotgun (WGS) entry which is preliminary data.</text>
</comment>
<dbReference type="GO" id="GO:0071164">
    <property type="term" value="F:RNA cap trimethylguanosine synthase activity"/>
    <property type="evidence" value="ECO:0007669"/>
    <property type="project" value="TreeGrafter"/>
</dbReference>
<comment type="catalytic activity">
    <reaction evidence="3">
        <text>a 5'-end (N(2),N(7)-dimethyl 5'-triphosphoguanosine)-ribonucleoside in snoRNA + S-adenosyl-L-methionine = a 5'-end (N(2),N(2),N(7)-trimethyl 5'-triphosphoguanosine)-ribonucleoside in snoRNA + S-adenosyl-L-homocysteine + H(+)</text>
        <dbReference type="Rhea" id="RHEA:78507"/>
        <dbReference type="Rhea" id="RHEA-COMP:19088"/>
        <dbReference type="Rhea" id="RHEA-COMP:19090"/>
        <dbReference type="ChEBI" id="CHEBI:15378"/>
        <dbReference type="ChEBI" id="CHEBI:57856"/>
        <dbReference type="ChEBI" id="CHEBI:59789"/>
        <dbReference type="ChEBI" id="CHEBI:167623"/>
        <dbReference type="ChEBI" id="CHEBI:172880"/>
    </reaction>
    <physiologicalReaction direction="left-to-right" evidence="3">
        <dbReference type="Rhea" id="RHEA:78508"/>
    </physiologicalReaction>
</comment>
<dbReference type="EMBL" id="RDQH01000334">
    <property type="protein sequence ID" value="RXH91686.1"/>
    <property type="molecule type" value="Genomic_DNA"/>
</dbReference>
<evidence type="ECO:0000256" key="7">
    <source>
        <dbReference type="ARBA" id="ARBA00049790"/>
    </source>
</evidence>
<evidence type="ECO:0000256" key="4">
    <source>
        <dbReference type="ARBA" id="ARBA00048740"/>
    </source>
</evidence>
<dbReference type="STRING" id="3750.A0A498J960"/>
<evidence type="ECO:0000256" key="1">
    <source>
        <dbReference type="ARBA" id="ARBA00018517"/>
    </source>
</evidence>
<protein>
    <recommendedName>
        <fullName evidence="1">Trimethylguanosine synthase</fullName>
    </recommendedName>
    <alternativeName>
        <fullName evidence="7">Cap-specific guanine-N(2) methyltransferase</fullName>
    </alternativeName>
</protein>
<accession>A0A498J960</accession>
<organism evidence="8 9">
    <name type="scientific">Malus domestica</name>
    <name type="common">Apple</name>
    <name type="synonym">Pyrus malus</name>
    <dbReference type="NCBI Taxonomy" id="3750"/>
    <lineage>
        <taxon>Eukaryota</taxon>
        <taxon>Viridiplantae</taxon>
        <taxon>Streptophyta</taxon>
        <taxon>Embryophyta</taxon>
        <taxon>Tracheophyta</taxon>
        <taxon>Spermatophyta</taxon>
        <taxon>Magnoliopsida</taxon>
        <taxon>eudicotyledons</taxon>
        <taxon>Gunneridae</taxon>
        <taxon>Pentapetalae</taxon>
        <taxon>rosids</taxon>
        <taxon>fabids</taxon>
        <taxon>Rosales</taxon>
        <taxon>Rosaceae</taxon>
        <taxon>Amygdaloideae</taxon>
        <taxon>Maleae</taxon>
        <taxon>Malus</taxon>
    </lineage>
</organism>
<reference evidence="8 9" key="1">
    <citation type="submission" date="2018-10" db="EMBL/GenBank/DDBJ databases">
        <title>A high-quality apple genome assembly.</title>
        <authorList>
            <person name="Hu J."/>
        </authorList>
    </citation>
    <scope>NUCLEOTIDE SEQUENCE [LARGE SCALE GENOMIC DNA]</scope>
    <source>
        <strain evidence="9">cv. HFTH1</strain>
        <tissue evidence="8">Young leaf</tissue>
    </source>
</reference>
<dbReference type="PANTHER" id="PTHR14741:SF32">
    <property type="entry name" value="TRIMETHYLGUANOSINE SYNTHASE"/>
    <property type="match status" value="1"/>
</dbReference>
<dbReference type="Gene3D" id="3.40.50.150">
    <property type="entry name" value="Vaccinia Virus protein VP39"/>
    <property type="match status" value="1"/>
</dbReference>
<dbReference type="Proteomes" id="UP000290289">
    <property type="component" value="Chromosome 8"/>
</dbReference>